<evidence type="ECO:0008006" key="4">
    <source>
        <dbReference type="Google" id="ProtNLM"/>
    </source>
</evidence>
<reference evidence="2 3" key="1">
    <citation type="submission" date="2016-10" db="EMBL/GenBank/DDBJ databases">
        <authorList>
            <person name="de Groot N.N."/>
        </authorList>
    </citation>
    <scope>NUCLEOTIDE SEQUENCE [LARGE SCALE GENOMIC DNA]</scope>
    <source>
        <strain evidence="2 3">Nm110</strain>
    </source>
</reference>
<feature type="transmembrane region" description="Helical" evidence="1">
    <location>
        <begin position="32"/>
        <end position="54"/>
    </location>
</feature>
<name>A0A1H2YQ60_9PROT</name>
<organism evidence="2 3">
    <name type="scientific">Nitrosomonas communis</name>
    <dbReference type="NCBI Taxonomy" id="44574"/>
    <lineage>
        <taxon>Bacteria</taxon>
        <taxon>Pseudomonadati</taxon>
        <taxon>Pseudomonadota</taxon>
        <taxon>Betaproteobacteria</taxon>
        <taxon>Nitrosomonadales</taxon>
        <taxon>Nitrosomonadaceae</taxon>
        <taxon>Nitrosomonas</taxon>
    </lineage>
</organism>
<accession>A0A1H2YQ60</accession>
<feature type="non-terminal residue" evidence="2">
    <location>
        <position position="145"/>
    </location>
</feature>
<keyword evidence="1" id="KW-0812">Transmembrane</keyword>
<gene>
    <name evidence="2" type="ORF">SAMN05421882_10561</name>
</gene>
<dbReference type="EMBL" id="FNNH01000056">
    <property type="protein sequence ID" value="SDX07373.1"/>
    <property type="molecule type" value="Genomic_DNA"/>
</dbReference>
<evidence type="ECO:0000313" key="3">
    <source>
        <dbReference type="Proteomes" id="UP000183454"/>
    </source>
</evidence>
<keyword evidence="1" id="KW-0472">Membrane</keyword>
<protein>
    <recommendedName>
        <fullName evidence="4">Transposase IS701-like DDE domain-containing protein</fullName>
    </recommendedName>
</protein>
<evidence type="ECO:0000313" key="2">
    <source>
        <dbReference type="EMBL" id="SDX07373.1"/>
    </source>
</evidence>
<sequence>MNAKGQAGIPGELCNWITFLAKALPLRSTDTFIELLIGAMLTPTGFVTDAYLMLTMRNHWTSYYKWLQQGKWSWLALARQFMRLVLASVTHDVVHLAIITRRTSKEPVALPLLFRLMPASSNTGKLVAANTLVRAVQSLFRGLRV</sequence>
<proteinExistence type="predicted"/>
<evidence type="ECO:0000256" key="1">
    <source>
        <dbReference type="SAM" id="Phobius"/>
    </source>
</evidence>
<dbReference type="AlphaFoldDB" id="A0A1H2YQ60"/>
<dbReference type="Proteomes" id="UP000183454">
    <property type="component" value="Unassembled WGS sequence"/>
</dbReference>
<keyword evidence="1" id="KW-1133">Transmembrane helix</keyword>